<dbReference type="InterPro" id="IPR025674">
    <property type="entry name" value="Imm6"/>
</dbReference>
<accession>A0ABY5S3U4</accession>
<dbReference type="Proteomes" id="UP001057877">
    <property type="component" value="Chromosome"/>
</dbReference>
<dbReference type="Pfam" id="PF14434">
    <property type="entry name" value="Imm6"/>
    <property type="match status" value="1"/>
</dbReference>
<name>A0ABY5S3U4_9BACL</name>
<reference evidence="1" key="1">
    <citation type="submission" date="2022-01" db="EMBL/GenBank/DDBJ databases">
        <title>Paenibacillus spongiae sp. nov., isolated from marine sponge.</title>
        <authorList>
            <person name="Li Z."/>
            <person name="Zhang M."/>
        </authorList>
    </citation>
    <scope>NUCLEOTIDE SEQUENCE</scope>
    <source>
        <strain evidence="1">PHS-Z3</strain>
    </source>
</reference>
<proteinExistence type="predicted"/>
<keyword evidence="2" id="KW-1185">Reference proteome</keyword>
<evidence type="ECO:0000313" key="2">
    <source>
        <dbReference type="Proteomes" id="UP001057877"/>
    </source>
</evidence>
<evidence type="ECO:0000313" key="1">
    <source>
        <dbReference type="EMBL" id="UVI27393.1"/>
    </source>
</evidence>
<protein>
    <submittedName>
        <fullName evidence="1">Immunity 6 family protein</fullName>
    </submittedName>
</protein>
<dbReference type="RefSeq" id="WP_258383479.1">
    <property type="nucleotide sequence ID" value="NZ_CP091430.1"/>
</dbReference>
<dbReference type="EMBL" id="CP091430">
    <property type="protein sequence ID" value="UVI27393.1"/>
    <property type="molecule type" value="Genomic_DNA"/>
</dbReference>
<sequence length="170" mass="19580">MDQFKYMSKDAKVAYFLGLTEIVIPQLSKSPHYAAARTALSRCWEWLEHKRIEAFDLYSDLENMEYTGIITLLQSEVDDDKLTVWFCIADAMIIAIYGAYGHQNNPYLPQTIESGDSEETFEEFHASYLACAGQDAENTQTHLLSYLTDHFPIWSTETPTRTEIMRCLVE</sequence>
<gene>
    <name evidence="1" type="ORF">L1F29_18135</name>
</gene>
<organism evidence="1 2">
    <name type="scientific">Paenibacillus spongiae</name>
    <dbReference type="NCBI Taxonomy" id="2909671"/>
    <lineage>
        <taxon>Bacteria</taxon>
        <taxon>Bacillati</taxon>
        <taxon>Bacillota</taxon>
        <taxon>Bacilli</taxon>
        <taxon>Bacillales</taxon>
        <taxon>Paenibacillaceae</taxon>
        <taxon>Paenibacillus</taxon>
    </lineage>
</organism>